<accession>A0A6C0B6B2</accession>
<reference evidence="1" key="1">
    <citation type="journal article" date="2020" name="Nature">
        <title>Giant virus diversity and host interactions through global metagenomics.</title>
        <authorList>
            <person name="Schulz F."/>
            <person name="Roux S."/>
            <person name="Paez-Espino D."/>
            <person name="Jungbluth S."/>
            <person name="Walsh D.A."/>
            <person name="Denef V.J."/>
            <person name="McMahon K.D."/>
            <person name="Konstantinidis K.T."/>
            <person name="Eloe-Fadrosh E.A."/>
            <person name="Kyrpides N.C."/>
            <person name="Woyke T."/>
        </authorList>
    </citation>
    <scope>NUCLEOTIDE SEQUENCE</scope>
    <source>
        <strain evidence="1">GVMAG-M-3300010158-13</strain>
    </source>
</reference>
<sequence length="351" mass="41091">MENIYETNDSFQFNKLNLLKPVSSAGGNYFIRFTIDGNHLYIQPPKCKTKQGIVKAGKKYYTDLMFSNANDQFIRWMENLETYCHESIFKNREQWFEGDMEMHDIENYFTSPMKVFKSGTYYIVRTNVPTALGKPTLKFYDEFENEVSLESINEHTDIVNIIEIQGIKCSAKSFQIELEIKQMMVFKPVKLFERCIIKSNPITVAEETVIRKLDEEEDVLEDENQPASLEEEEDAMIQEQTLEHFSEPEENIIVELPKNPLNDDEETLAIPEIEEIDFPLDMLSIEDTVQIKKRNDVYYEMYREARKKAKIAKDLALSSYLEARRIKNTYMLNDIVDSDSSDLEDLDAEDE</sequence>
<dbReference type="AlphaFoldDB" id="A0A6C0B6B2"/>
<proteinExistence type="predicted"/>
<protein>
    <submittedName>
        <fullName evidence="1">Uncharacterized protein</fullName>
    </submittedName>
</protein>
<organism evidence="1">
    <name type="scientific">viral metagenome</name>
    <dbReference type="NCBI Taxonomy" id="1070528"/>
    <lineage>
        <taxon>unclassified sequences</taxon>
        <taxon>metagenomes</taxon>
        <taxon>organismal metagenomes</taxon>
    </lineage>
</organism>
<name>A0A6C0B6B2_9ZZZZ</name>
<evidence type="ECO:0000313" key="1">
    <source>
        <dbReference type="EMBL" id="QHS87785.1"/>
    </source>
</evidence>
<dbReference type="EMBL" id="MN739088">
    <property type="protein sequence ID" value="QHS87785.1"/>
    <property type="molecule type" value="Genomic_DNA"/>
</dbReference>